<name>X0V6J2_9ZZZZ</name>
<accession>X0V6J2</accession>
<dbReference type="AlphaFoldDB" id="X0V6J2"/>
<protein>
    <submittedName>
        <fullName evidence="1">Uncharacterized protein</fullName>
    </submittedName>
</protein>
<evidence type="ECO:0000313" key="1">
    <source>
        <dbReference type="EMBL" id="GAF96265.1"/>
    </source>
</evidence>
<dbReference type="EMBL" id="BARS01014718">
    <property type="protein sequence ID" value="GAF96265.1"/>
    <property type="molecule type" value="Genomic_DNA"/>
</dbReference>
<proteinExistence type="predicted"/>
<gene>
    <name evidence="1" type="ORF">S01H1_24564</name>
</gene>
<feature type="non-terminal residue" evidence="1">
    <location>
        <position position="1"/>
    </location>
</feature>
<reference evidence="1" key="1">
    <citation type="journal article" date="2014" name="Front. Microbiol.">
        <title>High frequency of phylogenetically diverse reductive dehalogenase-homologous genes in deep subseafloor sedimentary metagenomes.</title>
        <authorList>
            <person name="Kawai M."/>
            <person name="Futagami T."/>
            <person name="Toyoda A."/>
            <person name="Takaki Y."/>
            <person name="Nishi S."/>
            <person name="Hori S."/>
            <person name="Arai W."/>
            <person name="Tsubouchi T."/>
            <person name="Morono Y."/>
            <person name="Uchiyama I."/>
            <person name="Ito T."/>
            <person name="Fujiyama A."/>
            <person name="Inagaki F."/>
            <person name="Takami H."/>
        </authorList>
    </citation>
    <scope>NUCLEOTIDE SEQUENCE</scope>
    <source>
        <strain evidence="1">Expedition CK06-06</strain>
    </source>
</reference>
<comment type="caution">
    <text evidence="1">The sequence shown here is derived from an EMBL/GenBank/DDBJ whole genome shotgun (WGS) entry which is preliminary data.</text>
</comment>
<sequence length="31" mass="3714">TQKTQLIALTQKIIQINQDMAKLQEFDRKLR</sequence>
<organism evidence="1">
    <name type="scientific">marine sediment metagenome</name>
    <dbReference type="NCBI Taxonomy" id="412755"/>
    <lineage>
        <taxon>unclassified sequences</taxon>
        <taxon>metagenomes</taxon>
        <taxon>ecological metagenomes</taxon>
    </lineage>
</organism>
<feature type="non-terminal residue" evidence="1">
    <location>
        <position position="31"/>
    </location>
</feature>